<evidence type="ECO:0000313" key="2">
    <source>
        <dbReference type="Proteomes" id="UP001055072"/>
    </source>
</evidence>
<keyword evidence="2" id="KW-1185">Reference proteome</keyword>
<gene>
    <name evidence="1" type="ORF">BDY19DRAFT_986809</name>
</gene>
<name>A0ACB8TVJ6_9APHY</name>
<accession>A0ACB8TVJ6</accession>
<reference evidence="1" key="1">
    <citation type="journal article" date="2021" name="Environ. Microbiol.">
        <title>Gene family expansions and transcriptome signatures uncover fungal adaptations to wood decay.</title>
        <authorList>
            <person name="Hage H."/>
            <person name="Miyauchi S."/>
            <person name="Viragh M."/>
            <person name="Drula E."/>
            <person name="Min B."/>
            <person name="Chaduli D."/>
            <person name="Navarro D."/>
            <person name="Favel A."/>
            <person name="Norest M."/>
            <person name="Lesage-Meessen L."/>
            <person name="Balint B."/>
            <person name="Merenyi Z."/>
            <person name="de Eugenio L."/>
            <person name="Morin E."/>
            <person name="Martinez A.T."/>
            <person name="Baldrian P."/>
            <person name="Stursova M."/>
            <person name="Martinez M.J."/>
            <person name="Novotny C."/>
            <person name="Magnuson J.K."/>
            <person name="Spatafora J.W."/>
            <person name="Maurice S."/>
            <person name="Pangilinan J."/>
            <person name="Andreopoulos W."/>
            <person name="LaButti K."/>
            <person name="Hundley H."/>
            <person name="Na H."/>
            <person name="Kuo A."/>
            <person name="Barry K."/>
            <person name="Lipzen A."/>
            <person name="Henrissat B."/>
            <person name="Riley R."/>
            <person name="Ahrendt S."/>
            <person name="Nagy L.G."/>
            <person name="Grigoriev I.V."/>
            <person name="Martin F."/>
            <person name="Rosso M.N."/>
        </authorList>
    </citation>
    <scope>NUCLEOTIDE SEQUENCE</scope>
    <source>
        <strain evidence="1">CBS 384.51</strain>
    </source>
</reference>
<organism evidence="1 2">
    <name type="scientific">Irpex rosettiformis</name>
    <dbReference type="NCBI Taxonomy" id="378272"/>
    <lineage>
        <taxon>Eukaryota</taxon>
        <taxon>Fungi</taxon>
        <taxon>Dikarya</taxon>
        <taxon>Basidiomycota</taxon>
        <taxon>Agaricomycotina</taxon>
        <taxon>Agaricomycetes</taxon>
        <taxon>Polyporales</taxon>
        <taxon>Irpicaceae</taxon>
        <taxon>Irpex</taxon>
    </lineage>
</organism>
<evidence type="ECO:0000313" key="1">
    <source>
        <dbReference type="EMBL" id="KAI0086076.1"/>
    </source>
</evidence>
<comment type="caution">
    <text evidence="1">The sequence shown here is derived from an EMBL/GenBank/DDBJ whole genome shotgun (WGS) entry which is preliminary data.</text>
</comment>
<dbReference type="Proteomes" id="UP001055072">
    <property type="component" value="Unassembled WGS sequence"/>
</dbReference>
<proteinExistence type="predicted"/>
<protein>
    <submittedName>
        <fullName evidence="1">Uncharacterized protein</fullName>
    </submittedName>
</protein>
<dbReference type="EMBL" id="MU274926">
    <property type="protein sequence ID" value="KAI0086076.1"/>
    <property type="molecule type" value="Genomic_DNA"/>
</dbReference>
<sequence>MPQSVSSSDRESGSLSPGRHQRTLDDVREQVAQSIAIRTINRSEIIDSSKVGVVLTISPSSDPLFLRRIASKIKHALLTSSYLFAISTTCPPGESVPLLVCGSSEDFVLRAALLISSKFLGRLDNLSQRQLQPDGGRWVGFVNDLGASPFDEVALWDVVRKAARSPMDPLMPPPGSMSINTMLANARTRLERITPPTAYTELRDPASPWPVVLVDIRPEAQRLEEGMISGALIVERNVLEWRFDPRCKYRLPIADRYDLRVIVFCSEGYTSSLATASLHDLGLLNATDIIGGFKAWKDAGLPSEVEVCRRGGRTLSAINFKHA</sequence>